<sequence length="449" mass="47819">MAVGRLRRTTLPTIWAGDTHVAAGDALAAAERGLERGVEVLGKVAQGLRGLSAALEGGKSRDSAALAPLREAYELTEEITAGPFIDPLNYDGDTMHRAHQLAKSGMAERVGAHTAVAEASREASSTFHDLASQARLQRLADSPLSALDELLLADAGSTGDSVDTAVLSAAMADRAADRLAGMGEADRARMEQLLASAGSPEHRAYLMRALAAGHDIDRITEFNRLIGPYGDDPAWLREHLNPLGAGGLAAGQQPTTFDGAEWTQGQHPTCVASSTVTARAQVDPLYALQLTTGGHPGDPAYDNGAAFAERLRDEQVRVYDGERSWLQELPLLGSDGMTNDQSATVADQEIGARTGADYENRDVDNSDERRAVLPEIERAVDEGHAVPFSSHDDSGGHQMLIIGHEGDRLQVYNPWGYTVWVDEDDFVNGRLGSIGNGVPTEFTSVRLPG</sequence>
<name>A0ABQ4EQF3_9ACTN</name>
<gene>
    <name evidence="1" type="ORF">Pma05_34670</name>
</gene>
<proteinExistence type="predicted"/>
<dbReference type="EMBL" id="BONX01000023">
    <property type="protein sequence ID" value="GIG96894.1"/>
    <property type="molecule type" value="Genomic_DNA"/>
</dbReference>
<evidence type="ECO:0000313" key="1">
    <source>
        <dbReference type="EMBL" id="GIG96894.1"/>
    </source>
</evidence>
<keyword evidence="2" id="KW-1185">Reference proteome</keyword>
<organism evidence="1 2">
    <name type="scientific">Plantactinospora mayteni</name>
    <dbReference type="NCBI Taxonomy" id="566021"/>
    <lineage>
        <taxon>Bacteria</taxon>
        <taxon>Bacillati</taxon>
        <taxon>Actinomycetota</taxon>
        <taxon>Actinomycetes</taxon>
        <taxon>Micromonosporales</taxon>
        <taxon>Micromonosporaceae</taxon>
        <taxon>Plantactinospora</taxon>
    </lineage>
</organism>
<protein>
    <recommendedName>
        <fullName evidence="3">Peptidoglycan-binding protein</fullName>
    </recommendedName>
</protein>
<comment type="caution">
    <text evidence="1">The sequence shown here is derived from an EMBL/GenBank/DDBJ whole genome shotgun (WGS) entry which is preliminary data.</text>
</comment>
<reference evidence="1 2" key="1">
    <citation type="submission" date="2021-01" db="EMBL/GenBank/DDBJ databases">
        <title>Whole genome shotgun sequence of Plantactinospora mayteni NBRC 109088.</title>
        <authorList>
            <person name="Komaki H."/>
            <person name="Tamura T."/>
        </authorList>
    </citation>
    <scope>NUCLEOTIDE SEQUENCE [LARGE SCALE GENOMIC DNA]</scope>
    <source>
        <strain evidence="1 2">NBRC 109088</strain>
    </source>
</reference>
<accession>A0ABQ4EQF3</accession>
<dbReference type="Proteomes" id="UP000621500">
    <property type="component" value="Unassembled WGS sequence"/>
</dbReference>
<evidence type="ECO:0008006" key="3">
    <source>
        <dbReference type="Google" id="ProtNLM"/>
    </source>
</evidence>
<evidence type="ECO:0000313" key="2">
    <source>
        <dbReference type="Proteomes" id="UP000621500"/>
    </source>
</evidence>